<dbReference type="SUPFAM" id="SSF51206">
    <property type="entry name" value="cAMP-binding domain-like"/>
    <property type="match status" value="1"/>
</dbReference>
<dbReference type="GO" id="GO:0035556">
    <property type="term" value="P:intracellular signal transduction"/>
    <property type="evidence" value="ECO:0007669"/>
    <property type="project" value="TreeGrafter"/>
</dbReference>
<sequence>MRALLNCCVLPDEDVEQPSTSKMSKSAKIKTELSSLLSLDKGEKGRERSSSLLKSKQGVLHMENYIILQHIAVGSVGTVKLGLNVHTGTLEALKVIRKTDFSAFGLTVREYSNFLRRLKHPNIIQTTNVIEDTKCKFTLTVMEYAEGGYLMSEEHYTENCKPLDMQKTLLYFTQMLFAVKYLHSNDIIHGDLTLKNMLLSGETVKICDMDSAAQLNAEQRKRTTPAYCAPEIITGTKSQPNYSFKSDMWALGVCLYTMIHGRLPFPGTNKFQMFRSILDGGEPELHKKLPDVLVHLLRGMLARDVKERFGIEQVIKNQWVRGALLKNVLMESFNVNPMKNSYNKRNSTFRIFEQGSTIFRRGELANTVMFIMSGSVDVYSFNHTDDADEESPDDDEVLEMVKDNTTLAPLEEETIFDLDYNSATNSMSEKFKTEAKNVLLHLQGTFKRQAIRGKGATLGEISALKALDTGVAKAPRVATCVAHTKVKLMEIDIRLLSTQCLKHLRGVSKTRRENARLLELRKDLEKIYLEDLRRKEASEDPET</sequence>
<accession>A0AAX4P0Z0</accession>
<feature type="domain" description="Protein kinase" evidence="3">
    <location>
        <begin position="65"/>
        <end position="320"/>
    </location>
</feature>
<dbReference type="Gene3D" id="1.10.510.10">
    <property type="entry name" value="Transferase(Phosphotransferase) domain 1"/>
    <property type="match status" value="1"/>
</dbReference>
<dbReference type="GO" id="GO:0005524">
    <property type="term" value="F:ATP binding"/>
    <property type="evidence" value="ECO:0007669"/>
    <property type="project" value="UniProtKB-KW"/>
</dbReference>
<dbReference type="GO" id="GO:0005737">
    <property type="term" value="C:cytoplasm"/>
    <property type="evidence" value="ECO:0007669"/>
    <property type="project" value="TreeGrafter"/>
</dbReference>
<dbReference type="InterPro" id="IPR000719">
    <property type="entry name" value="Prot_kinase_dom"/>
</dbReference>
<dbReference type="Pfam" id="PF00069">
    <property type="entry name" value="Pkinase"/>
    <property type="match status" value="1"/>
</dbReference>
<reference evidence="5 6" key="1">
    <citation type="submission" date="2024-03" db="EMBL/GenBank/DDBJ databases">
        <title>Complete genome sequence of the green alga Chloropicon roscoffensis RCC1871.</title>
        <authorList>
            <person name="Lemieux C."/>
            <person name="Pombert J.-F."/>
            <person name="Otis C."/>
            <person name="Turmel M."/>
        </authorList>
    </citation>
    <scope>NUCLEOTIDE SEQUENCE [LARGE SCALE GENOMIC DNA]</scope>
    <source>
        <strain evidence="5 6">RCC1871</strain>
    </source>
</reference>
<evidence type="ECO:0000256" key="1">
    <source>
        <dbReference type="ARBA" id="ARBA00022741"/>
    </source>
</evidence>
<gene>
    <name evidence="5" type="ORF">HKI87_02g15830</name>
</gene>
<keyword evidence="2" id="KW-0067">ATP-binding</keyword>
<dbReference type="PROSITE" id="PS00109">
    <property type="entry name" value="PROTEIN_KINASE_TYR"/>
    <property type="match status" value="1"/>
</dbReference>
<organism evidence="5 6">
    <name type="scientific">Chloropicon roscoffensis</name>
    <dbReference type="NCBI Taxonomy" id="1461544"/>
    <lineage>
        <taxon>Eukaryota</taxon>
        <taxon>Viridiplantae</taxon>
        <taxon>Chlorophyta</taxon>
        <taxon>Chloropicophyceae</taxon>
        <taxon>Chloropicales</taxon>
        <taxon>Chloropicaceae</taxon>
        <taxon>Chloropicon</taxon>
    </lineage>
</organism>
<dbReference type="InterPro" id="IPR018490">
    <property type="entry name" value="cNMP-bd_dom_sf"/>
</dbReference>
<protein>
    <submittedName>
        <fullName evidence="5">Calcium/calmodulin-dependent protein kinase</fullName>
    </submittedName>
</protein>
<evidence type="ECO:0000313" key="6">
    <source>
        <dbReference type="Proteomes" id="UP001472866"/>
    </source>
</evidence>
<dbReference type="PROSITE" id="PS50042">
    <property type="entry name" value="CNMP_BINDING_3"/>
    <property type="match status" value="2"/>
</dbReference>
<dbReference type="PROSITE" id="PS50011">
    <property type="entry name" value="PROTEIN_KINASE_DOM"/>
    <property type="match status" value="1"/>
</dbReference>
<keyword evidence="6" id="KW-1185">Reference proteome</keyword>
<dbReference type="Gene3D" id="3.30.200.20">
    <property type="entry name" value="Phosphorylase Kinase, domain 1"/>
    <property type="match status" value="1"/>
</dbReference>
<dbReference type="Proteomes" id="UP001472866">
    <property type="component" value="Chromosome 02"/>
</dbReference>
<proteinExistence type="predicted"/>
<dbReference type="EMBL" id="CP151502">
    <property type="protein sequence ID" value="WZN60055.1"/>
    <property type="molecule type" value="Genomic_DNA"/>
</dbReference>
<dbReference type="InterPro" id="IPR014710">
    <property type="entry name" value="RmlC-like_jellyroll"/>
</dbReference>
<dbReference type="InterPro" id="IPR008266">
    <property type="entry name" value="Tyr_kinase_AS"/>
</dbReference>
<dbReference type="SUPFAM" id="SSF56112">
    <property type="entry name" value="Protein kinase-like (PK-like)"/>
    <property type="match status" value="1"/>
</dbReference>
<name>A0AAX4P0Z0_9CHLO</name>
<dbReference type="InterPro" id="IPR011009">
    <property type="entry name" value="Kinase-like_dom_sf"/>
</dbReference>
<evidence type="ECO:0000259" key="3">
    <source>
        <dbReference type="PROSITE" id="PS50011"/>
    </source>
</evidence>
<keyword evidence="1" id="KW-0547">Nucleotide-binding</keyword>
<feature type="domain" description="Cyclic nucleotide-binding" evidence="4">
    <location>
        <begin position="352"/>
        <end position="379"/>
    </location>
</feature>
<dbReference type="PANTHER" id="PTHR24346:SF77">
    <property type="entry name" value="SERINE THREONINE PROTEIN KINASE"/>
    <property type="match status" value="1"/>
</dbReference>
<evidence type="ECO:0000313" key="5">
    <source>
        <dbReference type="EMBL" id="WZN60055.1"/>
    </source>
</evidence>
<feature type="domain" description="Cyclic nucleotide-binding" evidence="4">
    <location>
        <begin position="453"/>
        <end position="492"/>
    </location>
</feature>
<evidence type="ECO:0000259" key="4">
    <source>
        <dbReference type="PROSITE" id="PS50042"/>
    </source>
</evidence>
<keyword evidence="5" id="KW-0418">Kinase</keyword>
<dbReference type="InterPro" id="IPR000595">
    <property type="entry name" value="cNMP-bd_dom"/>
</dbReference>
<dbReference type="Gene3D" id="2.60.120.10">
    <property type="entry name" value="Jelly Rolls"/>
    <property type="match status" value="1"/>
</dbReference>
<dbReference type="GO" id="GO:0004674">
    <property type="term" value="F:protein serine/threonine kinase activity"/>
    <property type="evidence" value="ECO:0007669"/>
    <property type="project" value="TreeGrafter"/>
</dbReference>
<keyword evidence="5" id="KW-0808">Transferase</keyword>
<dbReference type="PANTHER" id="PTHR24346">
    <property type="entry name" value="MAP/MICROTUBULE AFFINITY-REGULATING KINASE"/>
    <property type="match status" value="1"/>
</dbReference>
<dbReference type="AlphaFoldDB" id="A0AAX4P0Z0"/>
<evidence type="ECO:0000256" key="2">
    <source>
        <dbReference type="ARBA" id="ARBA00022840"/>
    </source>
</evidence>